<dbReference type="InterPro" id="IPR029059">
    <property type="entry name" value="AB_hydrolase_5"/>
</dbReference>
<dbReference type="Proteomes" id="UP000226079">
    <property type="component" value="Unassembled WGS sequence"/>
</dbReference>
<keyword evidence="4" id="KW-0378">Hydrolase</keyword>
<proteinExistence type="predicted"/>
<name>A0A2A9CVI8_9ACTN</name>
<keyword evidence="2" id="KW-0472">Membrane</keyword>
<reference evidence="4 5" key="1">
    <citation type="submission" date="2017-10" db="EMBL/GenBank/DDBJ databases">
        <title>Sequencing the genomes of 1000 actinobacteria strains.</title>
        <authorList>
            <person name="Klenk H.-P."/>
        </authorList>
    </citation>
    <scope>NUCLEOTIDE SEQUENCE [LARGE SCALE GENOMIC DNA]</scope>
    <source>
        <strain evidence="4 5">DSM 15597</strain>
    </source>
</reference>
<dbReference type="SUPFAM" id="SSF53474">
    <property type="entry name" value="alpha/beta-Hydrolases"/>
    <property type="match status" value="1"/>
</dbReference>
<gene>
    <name evidence="4" type="ORF">ATK74_2245</name>
</gene>
<dbReference type="AlphaFoldDB" id="A0A2A9CVI8"/>
<feature type="domain" description="Alpha/beta hydrolase fold-5" evidence="3">
    <location>
        <begin position="96"/>
        <end position="261"/>
    </location>
</feature>
<keyword evidence="5" id="KW-1185">Reference proteome</keyword>
<organism evidence="4 5">
    <name type="scientific">Propionicimonas paludicola</name>
    <dbReference type="NCBI Taxonomy" id="185243"/>
    <lineage>
        <taxon>Bacteria</taxon>
        <taxon>Bacillati</taxon>
        <taxon>Actinomycetota</taxon>
        <taxon>Actinomycetes</taxon>
        <taxon>Propionibacteriales</taxon>
        <taxon>Nocardioidaceae</taxon>
        <taxon>Propionicimonas</taxon>
    </lineage>
</organism>
<evidence type="ECO:0000313" key="5">
    <source>
        <dbReference type="Proteomes" id="UP000226079"/>
    </source>
</evidence>
<dbReference type="OrthoDB" id="9780932at2"/>
<evidence type="ECO:0000256" key="2">
    <source>
        <dbReference type="SAM" id="Phobius"/>
    </source>
</evidence>
<dbReference type="EMBL" id="PDJC01000001">
    <property type="protein sequence ID" value="PFG17672.1"/>
    <property type="molecule type" value="Genomic_DNA"/>
</dbReference>
<dbReference type="Pfam" id="PF12695">
    <property type="entry name" value="Abhydrolase_5"/>
    <property type="match status" value="1"/>
</dbReference>
<evidence type="ECO:0000256" key="1">
    <source>
        <dbReference type="SAM" id="MobiDB-lite"/>
    </source>
</evidence>
<sequence length="278" mass="29716">MARPRTASGRGAQTTRGAQARPVRRWPRRLLLVLVAALSFALGLGWPILVRPPLIPGQDAISNAASAKAKVSLKTDDGRYLLVEPPAGVAESDVLVVIYPGGLVRPQAYEWLARREAAAGRTTIIPEFWFDLPVLQPDRAKSMLASYGRGKKVVLIGHSLGGSMAARFVADQDKWGSHPVAGLVLLASYPPDDNDLSDIPGLKAMVVDAENDKVVDKAKLDDGLKRLPAGTKKVRLDGAVHAFFGRYGPQADDGVSTVARTTAEEQLVGLIDAFVATL</sequence>
<keyword evidence="2" id="KW-1133">Transmembrane helix</keyword>
<evidence type="ECO:0000259" key="3">
    <source>
        <dbReference type="Pfam" id="PF12695"/>
    </source>
</evidence>
<dbReference type="InterPro" id="IPR029058">
    <property type="entry name" value="AB_hydrolase_fold"/>
</dbReference>
<dbReference type="Gene3D" id="3.40.50.1820">
    <property type="entry name" value="alpha/beta hydrolase"/>
    <property type="match status" value="1"/>
</dbReference>
<comment type="caution">
    <text evidence="4">The sequence shown here is derived from an EMBL/GenBank/DDBJ whole genome shotgun (WGS) entry which is preliminary data.</text>
</comment>
<accession>A0A2A9CVI8</accession>
<dbReference type="RefSeq" id="WP_098461080.1">
    <property type="nucleotide sequence ID" value="NZ_PDJC01000001.1"/>
</dbReference>
<feature type="transmembrane region" description="Helical" evidence="2">
    <location>
        <begin position="30"/>
        <end position="49"/>
    </location>
</feature>
<feature type="region of interest" description="Disordered" evidence="1">
    <location>
        <begin position="1"/>
        <end position="21"/>
    </location>
</feature>
<protein>
    <submittedName>
        <fullName evidence="4">Alpha/beta hydrolase family protein</fullName>
    </submittedName>
</protein>
<evidence type="ECO:0000313" key="4">
    <source>
        <dbReference type="EMBL" id="PFG17672.1"/>
    </source>
</evidence>
<dbReference type="GO" id="GO:0016787">
    <property type="term" value="F:hydrolase activity"/>
    <property type="evidence" value="ECO:0007669"/>
    <property type="project" value="UniProtKB-KW"/>
</dbReference>
<keyword evidence="2" id="KW-0812">Transmembrane</keyword>